<reference evidence="2 3" key="1">
    <citation type="journal article" date="2005" name="Science">
        <title>The genome of the basidiomycetous yeast and human pathogen Cryptococcus neoformans.</title>
        <authorList>
            <person name="Loftus B.J."/>
            <person name="Fung E."/>
            <person name="Roncaglia P."/>
            <person name="Rowley D."/>
            <person name="Amedeo P."/>
            <person name="Bruno D."/>
            <person name="Vamathevan J."/>
            <person name="Miranda M."/>
            <person name="Anderson I.J."/>
            <person name="Fraser J.A."/>
            <person name="Allen J.E."/>
            <person name="Bosdet I.E."/>
            <person name="Brent M.R."/>
            <person name="Chiu R."/>
            <person name="Doering T.L."/>
            <person name="Donlin M.J."/>
            <person name="D'Souza C.A."/>
            <person name="Fox D.S."/>
            <person name="Grinberg V."/>
            <person name="Fu J."/>
            <person name="Fukushima M."/>
            <person name="Haas B.J."/>
            <person name="Huang J.C."/>
            <person name="Janbon G."/>
            <person name="Jones S.J."/>
            <person name="Koo H.L."/>
            <person name="Krzywinski M.I."/>
            <person name="Kwon-Chung J.K."/>
            <person name="Lengeler K.B."/>
            <person name="Maiti R."/>
            <person name="Marra M.A."/>
            <person name="Marra R.E."/>
            <person name="Mathewson C.A."/>
            <person name="Mitchell T.G."/>
            <person name="Pertea M."/>
            <person name="Riggs F.R."/>
            <person name="Salzberg S.L."/>
            <person name="Schein J.E."/>
            <person name="Shvartsbeyn A."/>
            <person name="Shin H."/>
            <person name="Shumway M."/>
            <person name="Specht C.A."/>
            <person name="Suh B.B."/>
            <person name="Tenney A."/>
            <person name="Utterback T.R."/>
            <person name="Wickes B.L."/>
            <person name="Wortman J.R."/>
            <person name="Wye N.H."/>
            <person name="Kronstad J.W."/>
            <person name="Lodge J.K."/>
            <person name="Heitman J."/>
            <person name="Davis R.W."/>
            <person name="Fraser C.M."/>
            <person name="Hyman R.W."/>
        </authorList>
    </citation>
    <scope>NUCLEOTIDE SEQUENCE [LARGE SCALE GENOMIC DNA]</scope>
    <source>
        <strain evidence="3">JEC21 / ATCC MYA-565</strain>
    </source>
</reference>
<dbReference type="AlphaFoldDB" id="A0A0S2M686"/>
<feature type="region of interest" description="Disordered" evidence="1">
    <location>
        <begin position="482"/>
        <end position="602"/>
    </location>
</feature>
<feature type="region of interest" description="Disordered" evidence="1">
    <location>
        <begin position="32"/>
        <end position="72"/>
    </location>
</feature>
<dbReference type="KEGG" id="cne:CNL05495"/>
<dbReference type="RefSeq" id="XP_024514668.1">
    <property type="nucleotide sequence ID" value="XM_024658836.1"/>
</dbReference>
<evidence type="ECO:0000256" key="1">
    <source>
        <dbReference type="SAM" id="MobiDB-lite"/>
    </source>
</evidence>
<dbReference type="PaxDb" id="214684-A0A0S2M686"/>
<dbReference type="VEuPathDB" id="FungiDB:CNL05495"/>
<organism evidence="2 3">
    <name type="scientific">Cryptococcus deneoformans (strain JEC21 / ATCC MYA-565)</name>
    <name type="common">Cryptococcus neoformans var. neoformans serotype D</name>
    <dbReference type="NCBI Taxonomy" id="214684"/>
    <lineage>
        <taxon>Eukaryota</taxon>
        <taxon>Fungi</taxon>
        <taxon>Dikarya</taxon>
        <taxon>Basidiomycota</taxon>
        <taxon>Agaricomycotina</taxon>
        <taxon>Tremellomycetes</taxon>
        <taxon>Tremellales</taxon>
        <taxon>Cryptococcaceae</taxon>
        <taxon>Cryptococcus</taxon>
        <taxon>Cryptococcus neoformans species complex</taxon>
    </lineage>
</organism>
<evidence type="ECO:0000313" key="2">
    <source>
        <dbReference type="EMBL" id="ALO69696.1"/>
    </source>
</evidence>
<feature type="compositionally biased region" description="Polar residues" evidence="1">
    <location>
        <begin position="406"/>
        <end position="420"/>
    </location>
</feature>
<name>A0A0S2M686_CRYD1</name>
<gene>
    <name evidence="2" type="ordered locus">CNL05495</name>
</gene>
<feature type="region of interest" description="Disordered" evidence="1">
    <location>
        <begin position="182"/>
        <end position="221"/>
    </location>
</feature>
<feature type="compositionally biased region" description="Basic and acidic residues" evidence="1">
    <location>
        <begin position="347"/>
        <end position="359"/>
    </location>
</feature>
<feature type="compositionally biased region" description="Low complexity" evidence="1">
    <location>
        <begin position="395"/>
        <end position="404"/>
    </location>
</feature>
<proteinExistence type="predicted"/>
<dbReference type="OrthoDB" id="2564196at2759"/>
<feature type="compositionally biased region" description="Basic and acidic residues" evidence="1">
    <location>
        <begin position="184"/>
        <end position="199"/>
    </location>
</feature>
<feature type="compositionally biased region" description="Polar residues" evidence="1">
    <location>
        <begin position="44"/>
        <end position="55"/>
    </location>
</feature>
<feature type="region of interest" description="Disordered" evidence="1">
    <location>
        <begin position="315"/>
        <end position="449"/>
    </location>
</feature>
<dbReference type="InParanoid" id="A0A0S2M686"/>
<dbReference type="STRING" id="214684.A0A0S2M686"/>
<feature type="compositionally biased region" description="Low complexity" evidence="1">
    <location>
        <begin position="498"/>
        <end position="516"/>
    </location>
</feature>
<feature type="compositionally biased region" description="Low complexity" evidence="1">
    <location>
        <begin position="421"/>
        <end position="432"/>
    </location>
</feature>
<dbReference type="EMBL" id="AE017352">
    <property type="protein sequence ID" value="ALO69696.1"/>
    <property type="molecule type" value="Genomic_DNA"/>
</dbReference>
<dbReference type="Proteomes" id="UP000002149">
    <property type="component" value="Chromosome 12"/>
</dbReference>
<accession>A0A0S2M686</accession>
<feature type="compositionally biased region" description="Basic residues" evidence="1">
    <location>
        <begin position="382"/>
        <end position="394"/>
    </location>
</feature>
<dbReference type="GeneID" id="36393127"/>
<sequence length="602" mass="66344">MPIDPDAYMAGAIPTLSRGGSWLQGERQLRDSTLPPSHLHEGSRYSSSPGSNYNPQIPPTPGPSQFGGNPFILPRSPFQRPLSISDWALPSIYNGGRPPPMPMLSQLQTDISGASFIQGLKSEQVFGPVQHHAWLKSSSEADQNSVTSRSFDVQSLVSGARSVTSSVSVPQNVKSIRRMQYSHHHFDEHSSPEQGRSWENRGGSPKPLAPEPGYGMKKSPYMKLDGHLRRTSDASNQPPPYRKLSSQQIFPPVSSHDDYFLSSPTSSRHDGQLAIAKHRYPHSPNFLSPRPRHKKLGDQDLFRSAQLNSRTARLSLAGRECRTPDPEPSPDLSGYTIAPHAALRPSGGDDKRPSMERRHTASHIPEPTHASSSLPISPPIHKTLHQLKRTRHNSSSRALSFESSSYDEQATSGSTIDFTMSSPMSSRSSAGSNQSTPVNKQFPHLKADSPRKIALNFPVVHSEERNSSAEYVSPLFDDPYDRYATHPNAPTPDRIEKLLSLSPYPSPSTSKPSSTPLRPPQPKAPKDGHYTPPGFAKPTKNLSWNRDGPAMRTYGIAWKREGDPEKLPEGPEGPRLVQARPPRVDHVLGGSWWESGGEESRR</sequence>
<feature type="compositionally biased region" description="Basic and acidic residues" evidence="1">
    <location>
        <begin position="558"/>
        <end position="569"/>
    </location>
</feature>
<evidence type="ECO:0000313" key="3">
    <source>
        <dbReference type="Proteomes" id="UP000002149"/>
    </source>
</evidence>
<keyword evidence="3" id="KW-1185">Reference proteome</keyword>
<protein>
    <submittedName>
        <fullName evidence="2">Uncharacterized protein</fullName>
    </submittedName>
</protein>